<dbReference type="PANTHER" id="PTHR12521">
    <property type="entry name" value="PROTEIN C6ORF130"/>
    <property type="match status" value="1"/>
</dbReference>
<dbReference type="Proteomes" id="UP000241639">
    <property type="component" value="Unassembled WGS sequence"/>
</dbReference>
<dbReference type="AlphaFoldDB" id="A0A2T4Z7A9"/>
<dbReference type="InterPro" id="IPR043472">
    <property type="entry name" value="Macro_dom-like"/>
</dbReference>
<comment type="caution">
    <text evidence="3">The sequence shown here is derived from an EMBL/GenBank/DDBJ whole genome shotgun (WGS) entry which is preliminary data.</text>
</comment>
<dbReference type="InterPro" id="IPR002589">
    <property type="entry name" value="Macro_dom"/>
</dbReference>
<dbReference type="InterPro" id="IPR050892">
    <property type="entry name" value="ADP-ribose_metab_enzymes"/>
</dbReference>
<dbReference type="PANTHER" id="PTHR12521:SF0">
    <property type="entry name" value="ADP-RIBOSE GLYCOHYDROLASE OARD1"/>
    <property type="match status" value="1"/>
</dbReference>
<reference evidence="3 4" key="1">
    <citation type="submission" date="2018-04" db="EMBL/GenBank/DDBJ databases">
        <title>Genomic Encyclopedia of Archaeal and Bacterial Type Strains, Phase II (KMG-II): from individual species to whole genera.</title>
        <authorList>
            <person name="Goeker M."/>
        </authorList>
    </citation>
    <scope>NUCLEOTIDE SEQUENCE [LARGE SCALE GENOMIC DNA]</scope>
    <source>
        <strain evidence="3 4">DSM 45169</strain>
    </source>
</reference>
<dbReference type="EMBL" id="PZZP01000001">
    <property type="protein sequence ID" value="PTM57745.1"/>
    <property type="molecule type" value="Genomic_DNA"/>
</dbReference>
<name>A0A2T4Z7A9_9BACL</name>
<dbReference type="SMART" id="SM00506">
    <property type="entry name" value="A1pp"/>
    <property type="match status" value="1"/>
</dbReference>
<dbReference type="GO" id="GO:0140291">
    <property type="term" value="P:peptidyl-glutamate ADP-deribosylation"/>
    <property type="evidence" value="ECO:0007669"/>
    <property type="project" value="TreeGrafter"/>
</dbReference>
<accession>A0A2T4Z7A9</accession>
<organism evidence="3 4">
    <name type="scientific">Desmospora activa DSM 45169</name>
    <dbReference type="NCBI Taxonomy" id="1121389"/>
    <lineage>
        <taxon>Bacteria</taxon>
        <taxon>Bacillati</taxon>
        <taxon>Bacillota</taxon>
        <taxon>Bacilli</taxon>
        <taxon>Bacillales</taxon>
        <taxon>Thermoactinomycetaceae</taxon>
        <taxon>Desmospora</taxon>
    </lineage>
</organism>
<dbReference type="PROSITE" id="PS51154">
    <property type="entry name" value="MACRO"/>
    <property type="match status" value="1"/>
</dbReference>
<protein>
    <submittedName>
        <fullName evidence="3">O-acetyl-ADP-ribose deacetylase (Regulator of RNase III)</fullName>
    </submittedName>
</protein>
<keyword evidence="4" id="KW-1185">Reference proteome</keyword>
<dbReference type="Pfam" id="PF01661">
    <property type="entry name" value="Macro"/>
    <property type="match status" value="1"/>
</dbReference>
<feature type="domain" description="Macro" evidence="2">
    <location>
        <begin position="1"/>
        <end position="153"/>
    </location>
</feature>
<sequence length="153" mass="17505">MLSIHHGDLLQSDCTVIGHQANCFATMGAGIAKQIAKRYPEAFQTDKEYPVPVGSRERLGSLSYAWHRDQRLIFNLYGQYHYGRGKQTDYEAFRSALRSMFHHLEGMEDQDFIKVGLPYNIGCGLAGGDWKRIESIIYSVSEQFQRGVHLYKL</sequence>
<dbReference type="RefSeq" id="WP_170105055.1">
    <property type="nucleotide sequence ID" value="NZ_PZZP01000001.1"/>
</dbReference>
<gene>
    <name evidence="3" type="ORF">C8J48_0297</name>
</gene>
<evidence type="ECO:0000256" key="1">
    <source>
        <dbReference type="ARBA" id="ARBA00035885"/>
    </source>
</evidence>
<dbReference type="Gene3D" id="3.40.220.10">
    <property type="entry name" value="Leucine Aminopeptidase, subunit E, domain 1"/>
    <property type="match status" value="1"/>
</dbReference>
<evidence type="ECO:0000313" key="3">
    <source>
        <dbReference type="EMBL" id="PTM57745.1"/>
    </source>
</evidence>
<evidence type="ECO:0000259" key="2">
    <source>
        <dbReference type="PROSITE" id="PS51154"/>
    </source>
</evidence>
<dbReference type="SUPFAM" id="SSF52949">
    <property type="entry name" value="Macro domain-like"/>
    <property type="match status" value="1"/>
</dbReference>
<comment type="catalytic activity">
    <reaction evidence="1">
        <text>an N-(ADP-alpha-D-ribosyl)-thymidine in DNA + H2O = a thymidine in DNA + ADP-D-ribose</text>
        <dbReference type="Rhea" id="RHEA:71655"/>
        <dbReference type="Rhea" id="RHEA-COMP:13556"/>
        <dbReference type="Rhea" id="RHEA-COMP:18051"/>
        <dbReference type="ChEBI" id="CHEBI:15377"/>
        <dbReference type="ChEBI" id="CHEBI:57967"/>
        <dbReference type="ChEBI" id="CHEBI:137386"/>
        <dbReference type="ChEBI" id="CHEBI:191199"/>
    </reaction>
    <physiologicalReaction direction="left-to-right" evidence="1">
        <dbReference type="Rhea" id="RHEA:71656"/>
    </physiologicalReaction>
</comment>
<evidence type="ECO:0000313" key="4">
    <source>
        <dbReference type="Proteomes" id="UP000241639"/>
    </source>
</evidence>
<proteinExistence type="predicted"/>